<dbReference type="PROSITE" id="PS51077">
    <property type="entry name" value="HTH_ICLR"/>
    <property type="match status" value="1"/>
</dbReference>
<dbReference type="SUPFAM" id="SSF46785">
    <property type="entry name" value="Winged helix' DNA-binding domain"/>
    <property type="match status" value="1"/>
</dbReference>
<protein>
    <submittedName>
        <fullName evidence="4">IclR family transcriptional regulator</fullName>
    </submittedName>
</protein>
<dbReference type="SMART" id="SM00346">
    <property type="entry name" value="HTH_ICLR"/>
    <property type="match status" value="1"/>
</dbReference>
<dbReference type="Gene3D" id="1.10.10.10">
    <property type="entry name" value="Winged helix-like DNA-binding domain superfamily/Winged helix DNA-binding domain"/>
    <property type="match status" value="1"/>
</dbReference>
<dbReference type="GO" id="GO:0003700">
    <property type="term" value="F:DNA-binding transcription factor activity"/>
    <property type="evidence" value="ECO:0007669"/>
    <property type="project" value="TreeGrafter"/>
</dbReference>
<evidence type="ECO:0000256" key="3">
    <source>
        <dbReference type="ARBA" id="ARBA00023163"/>
    </source>
</evidence>
<evidence type="ECO:0000313" key="4">
    <source>
        <dbReference type="EMBL" id="BBU67860.1"/>
    </source>
</evidence>
<dbReference type="OrthoDB" id="9807558at2"/>
<dbReference type="InterPro" id="IPR005471">
    <property type="entry name" value="Tscrpt_reg_IclR_N"/>
</dbReference>
<dbReference type="PROSITE" id="PS51078">
    <property type="entry name" value="ICLR_ED"/>
    <property type="match status" value="1"/>
</dbReference>
<dbReference type="Gene3D" id="3.30.450.40">
    <property type="match status" value="1"/>
</dbReference>
<dbReference type="AlphaFoldDB" id="A0A679IAY0"/>
<proteinExistence type="predicted"/>
<dbReference type="RefSeq" id="WP_162049169.1">
    <property type="nucleotide sequence ID" value="NZ_AP019011.1"/>
</dbReference>
<dbReference type="InterPro" id="IPR029016">
    <property type="entry name" value="GAF-like_dom_sf"/>
</dbReference>
<dbReference type="SUPFAM" id="SSF55781">
    <property type="entry name" value="GAF domain-like"/>
    <property type="match status" value="1"/>
</dbReference>
<dbReference type="InterPro" id="IPR050707">
    <property type="entry name" value="HTH_MetabolicPath_Reg"/>
</dbReference>
<dbReference type="GO" id="GO:0003677">
    <property type="term" value="F:DNA binding"/>
    <property type="evidence" value="ECO:0007669"/>
    <property type="project" value="UniProtKB-KW"/>
</dbReference>
<dbReference type="GO" id="GO:0045892">
    <property type="term" value="P:negative regulation of DNA-templated transcription"/>
    <property type="evidence" value="ECO:0007669"/>
    <property type="project" value="TreeGrafter"/>
</dbReference>
<organism evidence="4 5">
    <name type="scientific">Fluviibacter phosphoraccumulans</name>
    <dbReference type="NCBI Taxonomy" id="1751046"/>
    <lineage>
        <taxon>Bacteria</taxon>
        <taxon>Pseudomonadati</taxon>
        <taxon>Pseudomonadota</taxon>
        <taxon>Betaproteobacteria</taxon>
        <taxon>Rhodocyclales</taxon>
        <taxon>Fluviibacteraceae</taxon>
        <taxon>Fluviibacter</taxon>
    </lineage>
</organism>
<dbReference type="Proteomes" id="UP000463961">
    <property type="component" value="Chromosome"/>
</dbReference>
<sequence length="264" mass="28657">MLDTPKTKRSTAVNSGIQVFERADQLLGLLASQASPVGLKSLASESKLNISTAHRILGALSAIGLVEHQAGGFYRLGLRWMEYGNLVRERLQIRDVARPFIEQLHEQIGEPVNLAIRDGDEIIYLDRAAANAARVRVFYRVGSRAPLHLTSLGKLFLAEETAEQIAGYAKRTGLPGNTEHSLTRLSSLNQALKSVHENGVAFDNEEAELGLRCVAAPVRDDQGNLVAAISVSSPTDRFSEHEAVWVPALKACADDVSRALGARL</sequence>
<dbReference type="InterPro" id="IPR014757">
    <property type="entry name" value="Tscrpt_reg_IclR_C"/>
</dbReference>
<gene>
    <name evidence="4" type="ORF">ICHIAU1_01430</name>
</gene>
<dbReference type="PANTHER" id="PTHR30136:SF35">
    <property type="entry name" value="HTH-TYPE TRANSCRIPTIONAL REGULATOR RV1719"/>
    <property type="match status" value="1"/>
</dbReference>
<keyword evidence="5" id="KW-1185">Reference proteome</keyword>
<keyword evidence="2" id="KW-0238">DNA-binding</keyword>
<evidence type="ECO:0000256" key="2">
    <source>
        <dbReference type="ARBA" id="ARBA00023125"/>
    </source>
</evidence>
<dbReference type="PANTHER" id="PTHR30136">
    <property type="entry name" value="HELIX-TURN-HELIX TRANSCRIPTIONAL REGULATOR, ICLR FAMILY"/>
    <property type="match status" value="1"/>
</dbReference>
<keyword evidence="3" id="KW-0804">Transcription</keyword>
<dbReference type="InterPro" id="IPR036390">
    <property type="entry name" value="WH_DNA-bd_sf"/>
</dbReference>
<dbReference type="InterPro" id="IPR036388">
    <property type="entry name" value="WH-like_DNA-bd_sf"/>
</dbReference>
<dbReference type="Pfam" id="PF09339">
    <property type="entry name" value="HTH_IclR"/>
    <property type="match status" value="1"/>
</dbReference>
<evidence type="ECO:0000313" key="5">
    <source>
        <dbReference type="Proteomes" id="UP000463961"/>
    </source>
</evidence>
<dbReference type="Pfam" id="PF01614">
    <property type="entry name" value="IclR_C"/>
    <property type="match status" value="1"/>
</dbReference>
<evidence type="ECO:0000256" key="1">
    <source>
        <dbReference type="ARBA" id="ARBA00023015"/>
    </source>
</evidence>
<accession>A0A679IAY0</accession>
<name>A0A679IAY0_9RHOO</name>
<keyword evidence="1" id="KW-0805">Transcription regulation</keyword>
<reference evidence="5" key="1">
    <citation type="submission" date="2020-01" db="EMBL/GenBank/DDBJ databases">
        <title>Phosphoaccumulans saitamaens gen. nov., sp. nov., a polyphosphate accumulating bacterium isolated from surface river water.</title>
        <authorList>
            <person name="Watanabe K."/>
            <person name="Suda W."/>
        </authorList>
    </citation>
    <scope>NUCLEOTIDE SEQUENCE [LARGE SCALE GENOMIC DNA]</scope>
    <source>
        <strain evidence="5">ICHIAU1</strain>
    </source>
</reference>
<dbReference type="EMBL" id="AP022345">
    <property type="protein sequence ID" value="BBU67860.1"/>
    <property type="molecule type" value="Genomic_DNA"/>
</dbReference>